<evidence type="ECO:0000256" key="2">
    <source>
        <dbReference type="ARBA" id="ARBA00005887"/>
    </source>
</evidence>
<evidence type="ECO:0000256" key="6">
    <source>
        <dbReference type="ARBA" id="ARBA00023136"/>
    </source>
</evidence>
<feature type="transmembrane region" description="Helical" evidence="8">
    <location>
        <begin position="175"/>
        <end position="191"/>
    </location>
</feature>
<dbReference type="AlphaFoldDB" id="A0A0L0FF16"/>
<evidence type="ECO:0000259" key="9">
    <source>
        <dbReference type="Pfam" id="PF00909"/>
    </source>
</evidence>
<dbReference type="RefSeq" id="XP_014149271.1">
    <property type="nucleotide sequence ID" value="XM_014293796.1"/>
</dbReference>
<dbReference type="InterPro" id="IPR024041">
    <property type="entry name" value="NH4_transpt_AmtB-like_dom"/>
</dbReference>
<feature type="transmembrane region" description="Helical" evidence="8">
    <location>
        <begin position="18"/>
        <end position="39"/>
    </location>
</feature>
<dbReference type="GO" id="GO:0008519">
    <property type="term" value="F:ammonium channel activity"/>
    <property type="evidence" value="ECO:0007669"/>
    <property type="project" value="InterPro"/>
</dbReference>
<gene>
    <name evidence="10" type="ORF">SARC_12106</name>
</gene>
<feature type="transmembrane region" description="Helical" evidence="8">
    <location>
        <begin position="60"/>
        <end position="85"/>
    </location>
</feature>
<dbReference type="STRING" id="667725.A0A0L0FF16"/>
<keyword evidence="4 8" id="KW-0812">Transmembrane</keyword>
<keyword evidence="6 8" id="KW-0472">Membrane</keyword>
<evidence type="ECO:0000313" key="10">
    <source>
        <dbReference type="EMBL" id="KNC75369.1"/>
    </source>
</evidence>
<evidence type="ECO:0000313" key="11">
    <source>
        <dbReference type="Proteomes" id="UP000054560"/>
    </source>
</evidence>
<protein>
    <recommendedName>
        <fullName evidence="9">Ammonium transporter AmtB-like domain-containing protein</fullName>
    </recommendedName>
</protein>
<dbReference type="PANTHER" id="PTHR11730:SF6">
    <property type="entry name" value="AMMONIUM TRANSPORTER"/>
    <property type="match status" value="1"/>
</dbReference>
<keyword evidence="3" id="KW-0813">Transport</keyword>
<dbReference type="GeneID" id="25912610"/>
<reference evidence="10 11" key="1">
    <citation type="submission" date="2011-02" db="EMBL/GenBank/DDBJ databases">
        <title>The Genome Sequence of Sphaeroforma arctica JP610.</title>
        <authorList>
            <consortium name="The Broad Institute Genome Sequencing Platform"/>
            <person name="Russ C."/>
            <person name="Cuomo C."/>
            <person name="Young S.K."/>
            <person name="Zeng Q."/>
            <person name="Gargeya S."/>
            <person name="Alvarado L."/>
            <person name="Berlin A."/>
            <person name="Chapman S.B."/>
            <person name="Chen Z."/>
            <person name="Freedman E."/>
            <person name="Gellesch M."/>
            <person name="Goldberg J."/>
            <person name="Griggs A."/>
            <person name="Gujja S."/>
            <person name="Heilman E."/>
            <person name="Heiman D."/>
            <person name="Howarth C."/>
            <person name="Mehta T."/>
            <person name="Neiman D."/>
            <person name="Pearson M."/>
            <person name="Roberts A."/>
            <person name="Saif S."/>
            <person name="Shea T."/>
            <person name="Shenoy N."/>
            <person name="Sisk P."/>
            <person name="Stolte C."/>
            <person name="Sykes S."/>
            <person name="White J."/>
            <person name="Yandava C."/>
            <person name="Burger G."/>
            <person name="Gray M.W."/>
            <person name="Holland P.W.H."/>
            <person name="King N."/>
            <person name="Lang F.B.F."/>
            <person name="Roger A.J."/>
            <person name="Ruiz-Trillo I."/>
            <person name="Haas B."/>
            <person name="Nusbaum C."/>
            <person name="Birren B."/>
        </authorList>
    </citation>
    <scope>NUCLEOTIDE SEQUENCE [LARGE SCALE GENOMIC DNA]</scope>
    <source>
        <strain evidence="10 11">JP610</strain>
    </source>
</reference>
<evidence type="ECO:0000256" key="5">
    <source>
        <dbReference type="ARBA" id="ARBA00022989"/>
    </source>
</evidence>
<feature type="transmembrane region" description="Helical" evidence="8">
    <location>
        <begin position="105"/>
        <end position="127"/>
    </location>
</feature>
<dbReference type="GO" id="GO:0016020">
    <property type="term" value="C:membrane"/>
    <property type="evidence" value="ECO:0007669"/>
    <property type="project" value="UniProtKB-SubCell"/>
</dbReference>
<sequence>MSDVPETDTFVVTPHQFILGQCLNTVPQIILLVGGFFLLEAGSVRSKNATSILMKNIINMSIGITAFWLIGGGILLGDTSAGGIFGTQAEVYALAGGFSLGETTLTAWMVLVFFGLTSTTIPSGAFAERSTMEMYAWYTWWTNLIFFPLVAHWSWNKNGWLFQWGFHDTAGSSVVHGYGAFTSLAGCYLLGPRLEHVDVNGKWIRKPPTLVGHSVLMQV</sequence>
<dbReference type="Gene3D" id="1.10.3430.10">
    <property type="entry name" value="Ammonium transporter AmtB like domains"/>
    <property type="match status" value="1"/>
</dbReference>
<keyword evidence="7" id="KW-0924">Ammonia transport</keyword>
<dbReference type="Proteomes" id="UP000054560">
    <property type="component" value="Unassembled WGS sequence"/>
</dbReference>
<dbReference type="OrthoDB" id="534912at2759"/>
<dbReference type="GO" id="GO:0097272">
    <property type="term" value="P:ammonium homeostasis"/>
    <property type="evidence" value="ECO:0007669"/>
    <property type="project" value="TreeGrafter"/>
</dbReference>
<dbReference type="eggNOG" id="KOG0682">
    <property type="taxonomic scope" value="Eukaryota"/>
</dbReference>
<feature type="domain" description="Ammonium transporter AmtB-like" evidence="9">
    <location>
        <begin position="29"/>
        <end position="201"/>
    </location>
</feature>
<feature type="non-terminal residue" evidence="10">
    <location>
        <position position="219"/>
    </location>
</feature>
<dbReference type="EMBL" id="KQ243671">
    <property type="protein sequence ID" value="KNC75369.1"/>
    <property type="molecule type" value="Genomic_DNA"/>
</dbReference>
<evidence type="ECO:0000256" key="7">
    <source>
        <dbReference type="ARBA" id="ARBA00023177"/>
    </source>
</evidence>
<evidence type="ECO:0000256" key="3">
    <source>
        <dbReference type="ARBA" id="ARBA00022448"/>
    </source>
</evidence>
<organism evidence="10 11">
    <name type="scientific">Sphaeroforma arctica JP610</name>
    <dbReference type="NCBI Taxonomy" id="667725"/>
    <lineage>
        <taxon>Eukaryota</taxon>
        <taxon>Ichthyosporea</taxon>
        <taxon>Ichthyophonida</taxon>
        <taxon>Sphaeroforma</taxon>
    </lineage>
</organism>
<dbReference type="PANTHER" id="PTHR11730">
    <property type="entry name" value="AMMONIUM TRANSPORTER"/>
    <property type="match status" value="1"/>
</dbReference>
<evidence type="ECO:0000256" key="8">
    <source>
        <dbReference type="SAM" id="Phobius"/>
    </source>
</evidence>
<feature type="transmembrane region" description="Helical" evidence="8">
    <location>
        <begin position="134"/>
        <end position="155"/>
    </location>
</feature>
<proteinExistence type="inferred from homology"/>
<keyword evidence="11" id="KW-1185">Reference proteome</keyword>
<comment type="similarity">
    <text evidence="2">Belongs to the ammonia transporter channel (TC 1.A.11.2) family.</text>
</comment>
<evidence type="ECO:0000256" key="1">
    <source>
        <dbReference type="ARBA" id="ARBA00004141"/>
    </source>
</evidence>
<dbReference type="Pfam" id="PF00909">
    <property type="entry name" value="Ammonium_transp"/>
    <property type="match status" value="1"/>
</dbReference>
<comment type="subcellular location">
    <subcellularLocation>
        <location evidence="1">Membrane</location>
        <topology evidence="1">Multi-pass membrane protein</topology>
    </subcellularLocation>
</comment>
<name>A0A0L0FF16_9EUKA</name>
<evidence type="ECO:0000256" key="4">
    <source>
        <dbReference type="ARBA" id="ARBA00022692"/>
    </source>
</evidence>
<dbReference type="SUPFAM" id="SSF111352">
    <property type="entry name" value="Ammonium transporter"/>
    <property type="match status" value="1"/>
</dbReference>
<dbReference type="InterPro" id="IPR029020">
    <property type="entry name" value="Ammonium/urea_transptr"/>
</dbReference>
<keyword evidence="5 8" id="KW-1133">Transmembrane helix</keyword>
<accession>A0A0L0FF16</accession>